<accession>A0ABM4HYN9</accession>
<evidence type="ECO:0000313" key="3">
    <source>
        <dbReference type="Proteomes" id="UP001652640"/>
    </source>
</evidence>
<proteinExistence type="predicted"/>
<dbReference type="PANTHER" id="PTHR21463">
    <property type="entry name" value="ANGIOPOIETIN-LIKE PROTEIN 8"/>
    <property type="match status" value="1"/>
</dbReference>
<gene>
    <name evidence="4" type="primary">ANGPTL8</name>
</gene>
<dbReference type="Proteomes" id="UP001652640">
    <property type="component" value="Chromosome 3"/>
</dbReference>
<protein>
    <submittedName>
        <fullName evidence="4">Angiopoietin-like protein 8 isoform X1</fullName>
    </submittedName>
</protein>
<reference evidence="3" key="1">
    <citation type="journal article" date="2022" name="J. Hered.">
        <title>A De Novo Chromosome-Level Genome Assembly of the White-Tailed Deer, Odocoileus Virginianus.</title>
        <authorList>
            <person name="London E.W."/>
            <person name="Roca A.L."/>
            <person name="Novakofski J.E."/>
            <person name="Mateus-Pinilla N.E."/>
        </authorList>
    </citation>
    <scope>NUCLEOTIDE SEQUENCE [LARGE SCALE GENOMIC DNA]</scope>
</reference>
<dbReference type="RefSeq" id="XP_070320683.1">
    <property type="nucleotide sequence ID" value="XM_070464582.1"/>
</dbReference>
<evidence type="ECO:0000313" key="4">
    <source>
        <dbReference type="RefSeq" id="XP_070320683.1"/>
    </source>
</evidence>
<feature type="region of interest" description="Disordered" evidence="1">
    <location>
        <begin position="181"/>
        <end position="294"/>
    </location>
</feature>
<keyword evidence="2" id="KW-0732">Signal</keyword>
<dbReference type="GeneID" id="110137741"/>
<feature type="signal peptide" evidence="2">
    <location>
        <begin position="1"/>
        <end position="18"/>
    </location>
</feature>
<feature type="compositionally biased region" description="Basic and acidic residues" evidence="1">
    <location>
        <begin position="262"/>
        <end position="276"/>
    </location>
</feature>
<feature type="chain" id="PRO_5045237336" evidence="2">
    <location>
        <begin position="19"/>
        <end position="319"/>
    </location>
</feature>
<keyword evidence="3" id="KW-1185">Reference proteome</keyword>
<feature type="compositionally biased region" description="Low complexity" evidence="1">
    <location>
        <begin position="200"/>
        <end position="209"/>
    </location>
</feature>
<organism evidence="3 4">
    <name type="scientific">Odocoileus virginianus</name>
    <name type="common">White-tailed deer</name>
    <dbReference type="NCBI Taxonomy" id="9874"/>
    <lineage>
        <taxon>Eukaryota</taxon>
        <taxon>Metazoa</taxon>
        <taxon>Chordata</taxon>
        <taxon>Craniata</taxon>
        <taxon>Vertebrata</taxon>
        <taxon>Euteleostomi</taxon>
        <taxon>Mammalia</taxon>
        <taxon>Eutheria</taxon>
        <taxon>Laurasiatheria</taxon>
        <taxon>Artiodactyla</taxon>
        <taxon>Ruminantia</taxon>
        <taxon>Pecora</taxon>
        <taxon>Cervidae</taxon>
        <taxon>Odocoileinae</taxon>
        <taxon>Odocoileus</taxon>
    </lineage>
</organism>
<name>A0ABM4HYN9_ODOVR</name>
<dbReference type="InterPro" id="IPR026614">
    <property type="entry name" value="ANGPTL8"/>
</dbReference>
<sequence length="319" mass="34440">MPVLMLCLLCALPTAVQPAPAGSMSGSEPAQQEELTLLFHGALQLSQALNGVYKATEAQMTKAGNSLSLYGQALGFLGKEISQGQDAAQELRASLLEMQIEEDGLKLQAEAIAQALGEVAQGQQVLREKMKRLEVQLKGVWLGHAHQEFKDLKAHADEQSHIVWVLTGHVQRQKQQMMVQQQRLRQIQERTGSQICRKASTSSSGGSLPTPTPYQEGDLPDPGMELRSPASQAGSLPSEPPETCPQIPQVPAASSGSLGTEDWGRQFDAGDARDVDSIPGLGRTPVEENGNPLQISCLENPIDKGAWWAEVHRVSKSQT</sequence>
<evidence type="ECO:0000256" key="2">
    <source>
        <dbReference type="SAM" id="SignalP"/>
    </source>
</evidence>
<reference evidence="4" key="2">
    <citation type="submission" date="2025-08" db="UniProtKB">
        <authorList>
            <consortium name="RefSeq"/>
        </authorList>
    </citation>
    <scope>IDENTIFICATION</scope>
    <source>
        <tissue evidence="4">Tongue muscle</tissue>
    </source>
</reference>
<evidence type="ECO:0000256" key="1">
    <source>
        <dbReference type="SAM" id="MobiDB-lite"/>
    </source>
</evidence>
<dbReference type="PANTHER" id="PTHR21463:SF0">
    <property type="entry name" value="ANGIOPOIETIN-LIKE PROTEIN 8"/>
    <property type="match status" value="1"/>
</dbReference>